<gene>
    <name evidence="1" type="ORF">LMG29542_08615</name>
</gene>
<dbReference type="AlphaFoldDB" id="A0A6J5FA26"/>
<reference evidence="1 2" key="1">
    <citation type="submission" date="2020-04" db="EMBL/GenBank/DDBJ databases">
        <authorList>
            <person name="De Canck E."/>
        </authorList>
    </citation>
    <scope>NUCLEOTIDE SEQUENCE [LARGE SCALE GENOMIC DNA]</scope>
    <source>
        <strain evidence="1 2">LMG 29542</strain>
    </source>
</reference>
<accession>A0A6J5FA26</accession>
<name>A0A6J5FA26_9BURK</name>
<dbReference type="Proteomes" id="UP000494363">
    <property type="component" value="Unassembled WGS sequence"/>
</dbReference>
<protein>
    <submittedName>
        <fullName evidence="1">Uncharacterized protein</fullName>
    </submittedName>
</protein>
<evidence type="ECO:0000313" key="2">
    <source>
        <dbReference type="Proteomes" id="UP000494363"/>
    </source>
</evidence>
<evidence type="ECO:0000313" key="1">
    <source>
        <dbReference type="EMBL" id="CAB3775233.1"/>
    </source>
</evidence>
<organism evidence="1 2">
    <name type="scientific">Paraburkholderia humisilvae</name>
    <dbReference type="NCBI Taxonomy" id="627669"/>
    <lineage>
        <taxon>Bacteria</taxon>
        <taxon>Pseudomonadati</taxon>
        <taxon>Pseudomonadota</taxon>
        <taxon>Betaproteobacteria</taxon>
        <taxon>Burkholderiales</taxon>
        <taxon>Burkholderiaceae</taxon>
        <taxon>Paraburkholderia</taxon>
    </lineage>
</organism>
<dbReference type="EMBL" id="CADIKH010000335">
    <property type="protein sequence ID" value="CAB3775233.1"/>
    <property type="molecule type" value="Genomic_DNA"/>
</dbReference>
<sequence>MVGVPGNYHLRQQAGCGHAACDRARRRRFLDDLRATAAAQPGAHVADHPEVPRHVVQHLGGVFTQLAQPAPAPGAVAVLWLVLHNLAWQVRREFARAAP</sequence>
<proteinExistence type="predicted"/>
<keyword evidence="2" id="KW-1185">Reference proteome</keyword>